<proteinExistence type="predicted"/>
<protein>
    <submittedName>
        <fullName evidence="1">Uncharacterized protein</fullName>
    </submittedName>
</protein>
<evidence type="ECO:0000313" key="2">
    <source>
        <dbReference type="Proteomes" id="UP001187192"/>
    </source>
</evidence>
<evidence type="ECO:0000313" key="1">
    <source>
        <dbReference type="EMBL" id="GMN58282.1"/>
    </source>
</evidence>
<gene>
    <name evidence="1" type="ORF">TIFTF001_027384</name>
</gene>
<dbReference type="EMBL" id="BTGU01000077">
    <property type="protein sequence ID" value="GMN58282.1"/>
    <property type="molecule type" value="Genomic_DNA"/>
</dbReference>
<accession>A0AA88J065</accession>
<sequence>MTSRKIAISPALTTSTIWAIHKIVMVRTRFSAEITIFRWFSGSVVLCDATDEDGSLVAITSVALGIGGGNHQILDFFQIPV</sequence>
<dbReference type="Gramene" id="FCD_00030779-RA">
    <property type="protein sequence ID" value="FCD_00030779-RA:cds"/>
    <property type="gene ID" value="FCD_00030779"/>
</dbReference>
<dbReference type="Proteomes" id="UP001187192">
    <property type="component" value="Unassembled WGS sequence"/>
</dbReference>
<dbReference type="AlphaFoldDB" id="A0AA88J065"/>
<reference evidence="1" key="1">
    <citation type="submission" date="2023-07" db="EMBL/GenBank/DDBJ databases">
        <title>draft genome sequence of fig (Ficus carica).</title>
        <authorList>
            <person name="Takahashi T."/>
            <person name="Nishimura K."/>
        </authorList>
    </citation>
    <scope>NUCLEOTIDE SEQUENCE</scope>
</reference>
<comment type="caution">
    <text evidence="1">The sequence shown here is derived from an EMBL/GenBank/DDBJ whole genome shotgun (WGS) entry which is preliminary data.</text>
</comment>
<name>A0AA88J065_FICCA</name>
<organism evidence="1 2">
    <name type="scientific">Ficus carica</name>
    <name type="common">Common fig</name>
    <dbReference type="NCBI Taxonomy" id="3494"/>
    <lineage>
        <taxon>Eukaryota</taxon>
        <taxon>Viridiplantae</taxon>
        <taxon>Streptophyta</taxon>
        <taxon>Embryophyta</taxon>
        <taxon>Tracheophyta</taxon>
        <taxon>Spermatophyta</taxon>
        <taxon>Magnoliopsida</taxon>
        <taxon>eudicotyledons</taxon>
        <taxon>Gunneridae</taxon>
        <taxon>Pentapetalae</taxon>
        <taxon>rosids</taxon>
        <taxon>fabids</taxon>
        <taxon>Rosales</taxon>
        <taxon>Moraceae</taxon>
        <taxon>Ficeae</taxon>
        <taxon>Ficus</taxon>
    </lineage>
</organism>
<keyword evidence="2" id="KW-1185">Reference proteome</keyword>